<sequence length="463" mass="52714">MLKIYNTLTRQKEEFKPIHAGKIGMYVCGITIYDLCHIGHGRTFVAFDAITRYLRYLGYDVNYVRNVTDVDDKIIKRAIENNETCDQLTTRMLAEMHKDFDALNILRPNSEPRATHHIAEIIALTETLIQRNHAYVADNGDVMFSIDTDADYGLLSRQDLEQLQAGARVEIANVKRNPMDFVLWKMSKPGEPSWESPWGPGRPGWHIECSAMNSKELGHHFDIHGGGSDLMFPHHENEIAQSTCAHDGPYVNYWMHSGMVMVDKEKMSKSLNNFFTIRDVLAYYDAETIRYFLLSGHYRSQLNYTEDNLKQARTALERLYTSLRGTDKKAKPVGGEAFEAKFVESMNDDFNTPEAYSVLFDLAREVNRLKNVDMDKANGLAAVLRKLAKVLGLLEQDPEHFLQSGANSEDDGEVEQIEQLIQQRNDARKNKDWAAADVARDALTAMGIVLEDGPQGTTWRRNN</sequence>
<protein>
    <recommendedName>
        <fullName evidence="12">Cysteine--tRNA ligase</fullName>
        <ecNumber evidence="12">6.1.1.16</ecNumber>
    </recommendedName>
    <alternativeName>
        <fullName evidence="12">Cysteinyl-tRNA synthetase</fullName>
        <shortName evidence="12">CysRS</shortName>
    </alternativeName>
</protein>
<dbReference type="InterPro" id="IPR015803">
    <property type="entry name" value="Cys-tRNA-ligase"/>
</dbReference>
<proteinExistence type="inferred from homology"/>
<dbReference type="SUPFAM" id="SSF47323">
    <property type="entry name" value="Anticodon-binding domain of a subclass of class I aminoacyl-tRNA synthetases"/>
    <property type="match status" value="1"/>
</dbReference>
<dbReference type="Pfam" id="PF09190">
    <property type="entry name" value="DALR_2"/>
    <property type="match status" value="1"/>
</dbReference>
<dbReference type="PANTHER" id="PTHR10890:SF3">
    <property type="entry name" value="CYSTEINE--TRNA LIGASE, CYTOPLASMIC"/>
    <property type="match status" value="1"/>
</dbReference>
<dbReference type="InterPro" id="IPR032678">
    <property type="entry name" value="tRNA-synt_1_cat_dom"/>
</dbReference>
<dbReference type="FunFam" id="1.20.120.1910:FF:000001">
    <property type="entry name" value="Cysteine--tRNA ligase"/>
    <property type="match status" value="1"/>
</dbReference>
<evidence type="ECO:0000256" key="8">
    <source>
        <dbReference type="ARBA" id="ARBA00022833"/>
    </source>
</evidence>
<dbReference type="FunFam" id="3.40.50.620:FF:000009">
    <property type="entry name" value="Cysteine--tRNA ligase"/>
    <property type="match status" value="1"/>
</dbReference>
<feature type="binding site" evidence="12">
    <location>
        <position position="28"/>
    </location>
    <ligand>
        <name>Zn(2+)</name>
        <dbReference type="ChEBI" id="CHEBI:29105"/>
    </ligand>
</feature>
<keyword evidence="8 12" id="KW-0862">Zinc</keyword>
<feature type="binding site" evidence="12">
    <location>
        <position position="269"/>
    </location>
    <ligand>
        <name>ATP</name>
        <dbReference type="ChEBI" id="CHEBI:30616"/>
    </ligand>
</feature>
<dbReference type="InterPro" id="IPR056411">
    <property type="entry name" value="CysS_C"/>
</dbReference>
<dbReference type="OrthoDB" id="9815130at2"/>
<gene>
    <name evidence="12" type="primary">cysS</name>
    <name evidence="14" type="ORF">M983_0995</name>
</gene>
<dbReference type="GO" id="GO:0006423">
    <property type="term" value="P:cysteinyl-tRNA aminoacylation"/>
    <property type="evidence" value="ECO:0007669"/>
    <property type="project" value="UniProtKB-UniRule"/>
</dbReference>
<dbReference type="AlphaFoldDB" id="A0A198GCX3"/>
<evidence type="ECO:0000256" key="11">
    <source>
        <dbReference type="ARBA" id="ARBA00023146"/>
    </source>
</evidence>
<keyword evidence="7 12" id="KW-0547">Nucleotide-binding</keyword>
<feature type="binding site" evidence="12">
    <location>
        <position position="209"/>
    </location>
    <ligand>
        <name>Zn(2+)</name>
        <dbReference type="ChEBI" id="CHEBI:29105"/>
    </ligand>
</feature>
<dbReference type="GO" id="GO:0004817">
    <property type="term" value="F:cysteine-tRNA ligase activity"/>
    <property type="evidence" value="ECO:0007669"/>
    <property type="project" value="UniProtKB-UniRule"/>
</dbReference>
<keyword evidence="5 12" id="KW-0436">Ligase</keyword>
<comment type="catalytic activity">
    <reaction evidence="12">
        <text>tRNA(Cys) + L-cysteine + ATP = L-cysteinyl-tRNA(Cys) + AMP + diphosphate</text>
        <dbReference type="Rhea" id="RHEA:17773"/>
        <dbReference type="Rhea" id="RHEA-COMP:9661"/>
        <dbReference type="Rhea" id="RHEA-COMP:9679"/>
        <dbReference type="ChEBI" id="CHEBI:30616"/>
        <dbReference type="ChEBI" id="CHEBI:33019"/>
        <dbReference type="ChEBI" id="CHEBI:35235"/>
        <dbReference type="ChEBI" id="CHEBI:78442"/>
        <dbReference type="ChEBI" id="CHEBI:78517"/>
        <dbReference type="ChEBI" id="CHEBI:456215"/>
        <dbReference type="EC" id="6.1.1.16"/>
    </reaction>
</comment>
<dbReference type="EMBL" id="LXEN01000041">
    <property type="protein sequence ID" value="OAT34760.1"/>
    <property type="molecule type" value="Genomic_DNA"/>
</dbReference>
<evidence type="ECO:0000256" key="4">
    <source>
        <dbReference type="ARBA" id="ARBA00022490"/>
    </source>
</evidence>
<evidence type="ECO:0000313" key="15">
    <source>
        <dbReference type="Proteomes" id="UP000094023"/>
    </source>
</evidence>
<evidence type="ECO:0000259" key="13">
    <source>
        <dbReference type="SMART" id="SM00840"/>
    </source>
</evidence>
<evidence type="ECO:0000256" key="7">
    <source>
        <dbReference type="ARBA" id="ARBA00022741"/>
    </source>
</evidence>
<keyword evidence="11 12" id="KW-0030">Aminoacyl-tRNA synthetase</keyword>
<dbReference type="STRING" id="1354337.M983_0995"/>
<dbReference type="InterPro" id="IPR024909">
    <property type="entry name" value="Cys-tRNA/MSH_ligase"/>
</dbReference>
<dbReference type="CDD" id="cd00672">
    <property type="entry name" value="CysRS_core"/>
    <property type="match status" value="1"/>
</dbReference>
<dbReference type="Pfam" id="PF01406">
    <property type="entry name" value="tRNA-synt_1e"/>
    <property type="match status" value="1"/>
</dbReference>
<dbReference type="CDD" id="cd07963">
    <property type="entry name" value="Anticodon_Ia_Cys"/>
    <property type="match status" value="1"/>
</dbReference>
<dbReference type="GO" id="GO:0008270">
    <property type="term" value="F:zinc ion binding"/>
    <property type="evidence" value="ECO:0007669"/>
    <property type="project" value="UniProtKB-UniRule"/>
</dbReference>
<organism evidence="14 15">
    <name type="scientific">Proteus myxofaciens ATCC 19692</name>
    <dbReference type="NCBI Taxonomy" id="1354337"/>
    <lineage>
        <taxon>Bacteria</taxon>
        <taxon>Pseudomonadati</taxon>
        <taxon>Pseudomonadota</taxon>
        <taxon>Gammaproteobacteria</taxon>
        <taxon>Enterobacterales</taxon>
        <taxon>Morganellaceae</taxon>
        <taxon>Proteus</taxon>
    </lineage>
</organism>
<keyword evidence="6 12" id="KW-0479">Metal-binding</keyword>
<reference evidence="14 15" key="1">
    <citation type="submission" date="2016-04" db="EMBL/GenBank/DDBJ databases">
        <title>ATOL: Assembling a taxonomically balanced genome-scale reconstruction of the evolutionary history of the Enterobacteriaceae.</title>
        <authorList>
            <person name="Plunkett G.III."/>
            <person name="Neeno-Eckwall E.C."/>
            <person name="Glasner J.D."/>
            <person name="Perna N.T."/>
        </authorList>
    </citation>
    <scope>NUCLEOTIDE SEQUENCE [LARGE SCALE GENOMIC DNA]</scope>
    <source>
        <strain evidence="14 15">ATCC 19692</strain>
    </source>
</reference>
<dbReference type="HAMAP" id="MF_00041">
    <property type="entry name" value="Cys_tRNA_synth"/>
    <property type="match status" value="1"/>
</dbReference>
<feature type="short sequence motif" description="'HIGH' region" evidence="12">
    <location>
        <begin position="30"/>
        <end position="40"/>
    </location>
</feature>
<dbReference type="Gene3D" id="3.40.50.620">
    <property type="entry name" value="HUPs"/>
    <property type="match status" value="1"/>
</dbReference>
<dbReference type="GO" id="GO:0005524">
    <property type="term" value="F:ATP binding"/>
    <property type="evidence" value="ECO:0007669"/>
    <property type="project" value="UniProtKB-UniRule"/>
</dbReference>
<dbReference type="GO" id="GO:0005829">
    <property type="term" value="C:cytosol"/>
    <property type="evidence" value="ECO:0007669"/>
    <property type="project" value="TreeGrafter"/>
</dbReference>
<dbReference type="PRINTS" id="PR00983">
    <property type="entry name" value="TRNASYNTHCYS"/>
</dbReference>
<evidence type="ECO:0000256" key="5">
    <source>
        <dbReference type="ARBA" id="ARBA00022598"/>
    </source>
</evidence>
<keyword evidence="9 12" id="KW-0067">ATP-binding</keyword>
<name>A0A198GCX3_9GAMM</name>
<dbReference type="PATRIC" id="fig|1354337.4.peg.1014"/>
<evidence type="ECO:0000256" key="9">
    <source>
        <dbReference type="ARBA" id="ARBA00022840"/>
    </source>
</evidence>
<evidence type="ECO:0000256" key="10">
    <source>
        <dbReference type="ARBA" id="ARBA00022917"/>
    </source>
</evidence>
<keyword evidence="4 12" id="KW-0963">Cytoplasm</keyword>
<comment type="caution">
    <text evidence="14">The sequence shown here is derived from an EMBL/GenBank/DDBJ whole genome shotgun (WGS) entry which is preliminary data.</text>
</comment>
<dbReference type="InterPro" id="IPR014729">
    <property type="entry name" value="Rossmann-like_a/b/a_fold"/>
</dbReference>
<dbReference type="Pfam" id="PF23493">
    <property type="entry name" value="CysS_C"/>
    <property type="match status" value="1"/>
</dbReference>
<evidence type="ECO:0000256" key="12">
    <source>
        <dbReference type="HAMAP-Rule" id="MF_00041"/>
    </source>
</evidence>
<comment type="cofactor">
    <cofactor evidence="12">
        <name>Zn(2+)</name>
        <dbReference type="ChEBI" id="CHEBI:29105"/>
    </cofactor>
    <text evidence="12">Binds 1 zinc ion per subunit.</text>
</comment>
<evidence type="ECO:0000256" key="6">
    <source>
        <dbReference type="ARBA" id="ARBA00022723"/>
    </source>
</evidence>
<comment type="similarity">
    <text evidence="2 12">Belongs to the class-I aminoacyl-tRNA synthetase family.</text>
</comment>
<dbReference type="SMART" id="SM00840">
    <property type="entry name" value="DALR_2"/>
    <property type="match status" value="1"/>
</dbReference>
<comment type="subunit">
    <text evidence="3 12">Monomer.</text>
</comment>
<keyword evidence="15" id="KW-1185">Reference proteome</keyword>
<dbReference type="PANTHER" id="PTHR10890">
    <property type="entry name" value="CYSTEINYL-TRNA SYNTHETASE"/>
    <property type="match status" value="1"/>
</dbReference>
<feature type="binding site" evidence="12">
    <location>
        <position position="234"/>
    </location>
    <ligand>
        <name>Zn(2+)</name>
        <dbReference type="ChEBI" id="CHEBI:29105"/>
    </ligand>
</feature>
<evidence type="ECO:0000256" key="1">
    <source>
        <dbReference type="ARBA" id="ARBA00004496"/>
    </source>
</evidence>
<feature type="binding site" evidence="12">
    <location>
        <position position="238"/>
    </location>
    <ligand>
        <name>Zn(2+)</name>
        <dbReference type="ChEBI" id="CHEBI:29105"/>
    </ligand>
</feature>
<dbReference type="NCBIfam" id="TIGR00435">
    <property type="entry name" value="cysS"/>
    <property type="match status" value="1"/>
</dbReference>
<dbReference type="InterPro" id="IPR009080">
    <property type="entry name" value="tRNAsynth_Ia_anticodon-bd"/>
</dbReference>
<dbReference type="SUPFAM" id="SSF52374">
    <property type="entry name" value="Nucleotidylyl transferase"/>
    <property type="match status" value="1"/>
</dbReference>
<evidence type="ECO:0000256" key="3">
    <source>
        <dbReference type="ARBA" id="ARBA00011245"/>
    </source>
</evidence>
<dbReference type="InterPro" id="IPR015273">
    <property type="entry name" value="Cys-tRNA-synt_Ia_DALR"/>
</dbReference>
<evidence type="ECO:0000313" key="14">
    <source>
        <dbReference type="EMBL" id="OAT34760.1"/>
    </source>
</evidence>
<keyword evidence="10 12" id="KW-0648">Protein biosynthesis</keyword>
<dbReference type="EC" id="6.1.1.16" evidence="12"/>
<feature type="domain" description="Cysteinyl-tRNA synthetase class Ia DALR" evidence="13">
    <location>
        <begin position="341"/>
        <end position="402"/>
    </location>
</feature>
<accession>A0A198GCX3</accession>
<comment type="subcellular location">
    <subcellularLocation>
        <location evidence="1 12">Cytoplasm</location>
    </subcellularLocation>
</comment>
<dbReference type="Proteomes" id="UP000094023">
    <property type="component" value="Unassembled WGS sequence"/>
</dbReference>
<evidence type="ECO:0000256" key="2">
    <source>
        <dbReference type="ARBA" id="ARBA00005594"/>
    </source>
</evidence>
<dbReference type="Gene3D" id="1.20.120.1910">
    <property type="entry name" value="Cysteine-tRNA ligase, C-terminal anti-codon recognition domain"/>
    <property type="match status" value="1"/>
</dbReference>
<dbReference type="RefSeq" id="WP_066747967.1">
    <property type="nucleotide sequence ID" value="NZ_LXEN01000041.1"/>
</dbReference>
<feature type="short sequence motif" description="'KMSKS' region" evidence="12">
    <location>
        <begin position="266"/>
        <end position="270"/>
    </location>
</feature>